<feature type="region of interest" description="Disordered" evidence="1">
    <location>
        <begin position="189"/>
        <end position="208"/>
    </location>
</feature>
<evidence type="ECO:0000313" key="3">
    <source>
        <dbReference type="EMBL" id="GET90751.1"/>
    </source>
</evidence>
<feature type="compositionally biased region" description="Polar residues" evidence="1">
    <location>
        <begin position="195"/>
        <end position="208"/>
    </location>
</feature>
<dbReference type="Proteomes" id="UP000419144">
    <property type="component" value="Unassembled WGS sequence"/>
</dbReference>
<evidence type="ECO:0000259" key="2">
    <source>
        <dbReference type="Pfam" id="PF00849"/>
    </source>
</evidence>
<name>A0A640KNC1_LEITA</name>
<dbReference type="GO" id="GO:0009982">
    <property type="term" value="F:pseudouridine synthase activity"/>
    <property type="evidence" value="ECO:0007669"/>
    <property type="project" value="InterPro"/>
</dbReference>
<dbReference type="Gene3D" id="3.30.2350.10">
    <property type="entry name" value="Pseudouridine synthase"/>
    <property type="match status" value="1"/>
</dbReference>
<dbReference type="PANTHER" id="PTHR21600">
    <property type="entry name" value="MITOCHONDRIAL RNA PSEUDOURIDINE SYNTHASE"/>
    <property type="match status" value="1"/>
</dbReference>
<dbReference type="InterPro" id="IPR020103">
    <property type="entry name" value="PsdUridine_synth_cat_dom_sf"/>
</dbReference>
<keyword evidence="4" id="KW-1185">Reference proteome</keyword>
<dbReference type="AlphaFoldDB" id="A0A640KNC1"/>
<dbReference type="SUPFAM" id="SSF55120">
    <property type="entry name" value="Pseudouridine synthase"/>
    <property type="match status" value="2"/>
</dbReference>
<feature type="domain" description="Pseudouridine synthase RsuA/RluA-like" evidence="2">
    <location>
        <begin position="86"/>
        <end position="191"/>
    </location>
</feature>
<dbReference type="GO" id="GO:0000455">
    <property type="term" value="P:enzyme-directed rRNA pseudouridine synthesis"/>
    <property type="evidence" value="ECO:0007669"/>
    <property type="project" value="TreeGrafter"/>
</dbReference>
<dbReference type="EMBL" id="BLBS01000043">
    <property type="protein sequence ID" value="GET90751.1"/>
    <property type="molecule type" value="Genomic_DNA"/>
</dbReference>
<reference evidence="3" key="1">
    <citation type="submission" date="2019-11" db="EMBL/GenBank/DDBJ databases">
        <title>Leishmania tarentolae CDS.</title>
        <authorList>
            <person name="Goto Y."/>
            <person name="Yamagishi J."/>
        </authorList>
    </citation>
    <scope>NUCLEOTIDE SEQUENCE [LARGE SCALE GENOMIC DNA]</scope>
    <source>
        <strain evidence="3">Parrot Tar II</strain>
    </source>
</reference>
<gene>
    <name evidence="3" type="ORF">LtaPh_3015600</name>
</gene>
<evidence type="ECO:0000313" key="4">
    <source>
        <dbReference type="Proteomes" id="UP000419144"/>
    </source>
</evidence>
<evidence type="ECO:0000256" key="1">
    <source>
        <dbReference type="SAM" id="MobiDB-lite"/>
    </source>
</evidence>
<dbReference type="VEuPathDB" id="TriTrypDB:LtaPh_3015600"/>
<dbReference type="InterPro" id="IPR006145">
    <property type="entry name" value="PsdUridine_synth_RsuA/RluA"/>
</dbReference>
<sequence>MQVLSPSGVLGARKWVASDSSSFYSAFLLLRHGYDASPEYVSHLVTPLLPLRGNGTGSTLQMSGEEDAVSSAPLDALDVIYENAEMLVVNKPPNIPMDGNEAVHGRTVESLVYQYMKARGIFDDAHAQLQKEKKRKKQLKFVHQLDFGTSGVLCLAFTKDMAARLAHCFEMRTIQKYYVALLHGHVPSDTAPPEGSTSGDQPSATFTADTEACPSSFSAWVNACNKAWEGLGRIRAVYSSSSSGRSSANSAEEEDDVKRFQHLLQRPDHTTLGPVELGNSKDAKEAVPVTVVHRYHSPPSAAPSVTTAGAETPTPVPADAVEDFIYGKLSECTASHSVVVVDLPVGYDLTDTEHLRMAVTAEKSRTATTSMLVLKRAYLPASPPAGGEAPPHDTVAKDSPPSTRYPVTLVLLAPHTGRRHQLRVHCRAIGFPILGDTLYCANLPWCVALPLGSSPSTWVTAEARRMYLHAWRLLLPGTVTARHDEAERVALKKKRRRETLGISEQHDASLSMGRDEWTEFIASVAFAGLDLGESEGRGV</sequence>
<proteinExistence type="predicted"/>
<dbReference type="PANTHER" id="PTHR21600:SF77">
    <property type="entry name" value="PSEUDOURIDYLATE SYNTHASE PROTEIN, PUTATIVE-RELATED"/>
    <property type="match status" value="1"/>
</dbReference>
<organism evidence="3 4">
    <name type="scientific">Leishmania tarentolae</name>
    <name type="common">Sauroleishmania tarentolae</name>
    <dbReference type="NCBI Taxonomy" id="5689"/>
    <lineage>
        <taxon>Eukaryota</taxon>
        <taxon>Discoba</taxon>
        <taxon>Euglenozoa</taxon>
        <taxon>Kinetoplastea</taxon>
        <taxon>Metakinetoplastina</taxon>
        <taxon>Trypanosomatida</taxon>
        <taxon>Trypanosomatidae</taxon>
        <taxon>Leishmaniinae</taxon>
        <taxon>Leishmania</taxon>
        <taxon>lizard Leishmania</taxon>
    </lineage>
</organism>
<dbReference type="OrthoDB" id="428658at2759"/>
<comment type="caution">
    <text evidence="3">The sequence shown here is derived from an EMBL/GenBank/DDBJ whole genome shotgun (WGS) entry which is preliminary data.</text>
</comment>
<accession>A0A640KNC1</accession>
<dbReference type="Pfam" id="PF00849">
    <property type="entry name" value="PseudoU_synth_2"/>
    <property type="match status" value="1"/>
</dbReference>
<dbReference type="CDD" id="cd02869">
    <property type="entry name" value="PseudoU_synth_RluA_like"/>
    <property type="match status" value="1"/>
</dbReference>
<dbReference type="InterPro" id="IPR050188">
    <property type="entry name" value="RluA_PseudoU_synthase"/>
</dbReference>
<protein>
    <recommendedName>
        <fullName evidence="2">Pseudouridine synthase RsuA/RluA-like domain-containing protein</fullName>
    </recommendedName>
</protein>
<dbReference type="GO" id="GO:0003723">
    <property type="term" value="F:RNA binding"/>
    <property type="evidence" value="ECO:0007669"/>
    <property type="project" value="InterPro"/>
</dbReference>